<keyword evidence="2" id="KW-0472">Membrane</keyword>
<protein>
    <submittedName>
        <fullName evidence="3">Uncharacterized protein</fullName>
    </submittedName>
</protein>
<keyword evidence="2" id="KW-0812">Transmembrane</keyword>
<feature type="compositionally biased region" description="Basic and acidic residues" evidence="1">
    <location>
        <begin position="222"/>
        <end position="231"/>
    </location>
</feature>
<gene>
    <name evidence="3" type="ORF">CKAH01_06590</name>
</gene>
<reference evidence="3" key="1">
    <citation type="submission" date="2023-02" db="EMBL/GenBank/DDBJ databases">
        <title>Colletotrichum kahawae CIFC_Que2 genome sequencing and assembly.</title>
        <authorList>
            <person name="Baroncelli R."/>
        </authorList>
    </citation>
    <scope>NUCLEOTIDE SEQUENCE</scope>
    <source>
        <strain evidence="3">CIFC_Que2</strain>
    </source>
</reference>
<sequence length="282" mass="30779">MAAVVTYKPSVATITIGGLHSESEYELAATITLMPQTITFTPSADGCGIIPAGLRCYTANFTSGGSCQAEYSVESTGGSLATECFPRNYNYVWMPIGSKYRENASLVVKKGRDYPYRDCVSVLTTPTEVWVNNERTLWSSWRKIILSDFPTSAQIRVKHPVFPLDGRLPIVDNKEPEGGLSTGAVAGIVLEIVIVVLAFISSATFVVCRRKRRERRLAQTRMHTEGADTDQKGTGFDTKPELPGHDSEIRELQASSPRLAELCAQTEPSEMDASAPPVELPS</sequence>
<comment type="caution">
    <text evidence="3">The sequence shown here is derived from an EMBL/GenBank/DDBJ whole genome shotgun (WGS) entry which is preliminary data.</text>
</comment>
<feature type="compositionally biased region" description="Basic and acidic residues" evidence="1">
    <location>
        <begin position="238"/>
        <end position="251"/>
    </location>
</feature>
<organism evidence="3 4">
    <name type="scientific">Colletotrichum kahawae</name>
    <name type="common">Coffee berry disease fungus</name>
    <dbReference type="NCBI Taxonomy" id="34407"/>
    <lineage>
        <taxon>Eukaryota</taxon>
        <taxon>Fungi</taxon>
        <taxon>Dikarya</taxon>
        <taxon>Ascomycota</taxon>
        <taxon>Pezizomycotina</taxon>
        <taxon>Sordariomycetes</taxon>
        <taxon>Hypocreomycetidae</taxon>
        <taxon>Glomerellales</taxon>
        <taxon>Glomerellaceae</taxon>
        <taxon>Colletotrichum</taxon>
        <taxon>Colletotrichum gloeosporioides species complex</taxon>
    </lineage>
</organism>
<evidence type="ECO:0000256" key="1">
    <source>
        <dbReference type="SAM" id="MobiDB-lite"/>
    </source>
</evidence>
<feature type="region of interest" description="Disordered" evidence="1">
    <location>
        <begin position="218"/>
        <end position="282"/>
    </location>
</feature>
<dbReference type="AlphaFoldDB" id="A0AAD9Y7C0"/>
<keyword evidence="2" id="KW-1133">Transmembrane helix</keyword>
<evidence type="ECO:0000256" key="2">
    <source>
        <dbReference type="SAM" id="Phobius"/>
    </source>
</evidence>
<evidence type="ECO:0000313" key="4">
    <source>
        <dbReference type="Proteomes" id="UP001281614"/>
    </source>
</evidence>
<dbReference type="Proteomes" id="UP001281614">
    <property type="component" value="Unassembled WGS sequence"/>
</dbReference>
<feature type="transmembrane region" description="Helical" evidence="2">
    <location>
        <begin position="184"/>
        <end position="208"/>
    </location>
</feature>
<proteinExistence type="predicted"/>
<name>A0AAD9Y7C0_COLKA</name>
<evidence type="ECO:0000313" key="3">
    <source>
        <dbReference type="EMBL" id="KAK2747413.1"/>
    </source>
</evidence>
<accession>A0AAD9Y7C0</accession>
<keyword evidence="4" id="KW-1185">Reference proteome</keyword>
<dbReference type="EMBL" id="VYYT01000289">
    <property type="protein sequence ID" value="KAK2747413.1"/>
    <property type="molecule type" value="Genomic_DNA"/>
</dbReference>